<dbReference type="GO" id="GO:0006297">
    <property type="term" value="P:nucleotide-excision repair, DNA gap filling"/>
    <property type="evidence" value="ECO:0007669"/>
    <property type="project" value="TreeGrafter"/>
</dbReference>
<dbReference type="GeneID" id="103522448"/>
<name>A0A1S3DQ51_DIACI</name>
<dbReference type="Pfam" id="PF16589">
    <property type="entry name" value="BRCT_2"/>
    <property type="match status" value="1"/>
</dbReference>
<dbReference type="GO" id="GO:0032807">
    <property type="term" value="C:DNA ligase IV complex"/>
    <property type="evidence" value="ECO:0007669"/>
    <property type="project" value="TreeGrafter"/>
</dbReference>
<evidence type="ECO:0000259" key="2">
    <source>
        <dbReference type="PROSITE" id="PS50172"/>
    </source>
</evidence>
<dbReference type="RefSeq" id="XP_008485772.2">
    <property type="nucleotide sequence ID" value="XM_008487550.2"/>
</dbReference>
<keyword evidence="3" id="KW-1185">Reference proteome</keyword>
<sequence>MDDHLDNGVLLPFPAPLRLGEVHVKATEVVRSDAFKVQYCLRFGPLLDPISHGIRTRGQGKLCYESISMGSTLSSLGKLTRSPRKRKEATLGTEYTCNIQEGGVTLRSHLFKGRSLCVMTGGDTARKNTLELAILEHGGKVVQNCGTDTWCCVVTEERNIRVRHIVSGGNYNVVRAAWLERCVARKTLLEWTPDE</sequence>
<dbReference type="InterPro" id="IPR029710">
    <property type="entry name" value="LIG4"/>
</dbReference>
<dbReference type="PROSITE" id="PS50172">
    <property type="entry name" value="BRCT"/>
    <property type="match status" value="1"/>
</dbReference>
<dbReference type="SUPFAM" id="SSF52113">
    <property type="entry name" value="BRCT domain"/>
    <property type="match status" value="1"/>
</dbReference>
<dbReference type="GO" id="GO:0005524">
    <property type="term" value="F:ATP binding"/>
    <property type="evidence" value="ECO:0007669"/>
    <property type="project" value="InterPro"/>
</dbReference>
<dbReference type="GO" id="GO:0003677">
    <property type="term" value="F:DNA binding"/>
    <property type="evidence" value="ECO:0007669"/>
    <property type="project" value="InterPro"/>
</dbReference>
<dbReference type="STRING" id="121845.A0A1S3DQ51"/>
<keyword evidence="1" id="KW-0233">DNA recombination</keyword>
<dbReference type="InterPro" id="IPR036420">
    <property type="entry name" value="BRCT_dom_sf"/>
</dbReference>
<evidence type="ECO:0000313" key="4">
    <source>
        <dbReference type="RefSeq" id="XP_008485772.2"/>
    </source>
</evidence>
<dbReference type="PANTHER" id="PTHR45997:SF1">
    <property type="entry name" value="DNA LIGASE 4"/>
    <property type="match status" value="1"/>
</dbReference>
<gene>
    <name evidence="4" type="primary">LOC103522448</name>
</gene>
<dbReference type="GO" id="GO:0003910">
    <property type="term" value="F:DNA ligase (ATP) activity"/>
    <property type="evidence" value="ECO:0007669"/>
    <property type="project" value="InterPro"/>
</dbReference>
<evidence type="ECO:0000256" key="1">
    <source>
        <dbReference type="ARBA" id="ARBA00023172"/>
    </source>
</evidence>
<feature type="domain" description="BRCT" evidence="2">
    <location>
        <begin position="106"/>
        <end position="195"/>
    </location>
</feature>
<dbReference type="GO" id="GO:0005958">
    <property type="term" value="C:DNA-dependent protein kinase-DNA ligase 4 complex"/>
    <property type="evidence" value="ECO:0007669"/>
    <property type="project" value="TreeGrafter"/>
</dbReference>
<feature type="non-terminal residue" evidence="4">
    <location>
        <position position="195"/>
    </location>
</feature>
<dbReference type="AlphaFoldDB" id="A0A1S3DQ51"/>
<dbReference type="GO" id="GO:0006303">
    <property type="term" value="P:double-strand break repair via nonhomologous end joining"/>
    <property type="evidence" value="ECO:0007669"/>
    <property type="project" value="TreeGrafter"/>
</dbReference>
<protein>
    <submittedName>
        <fullName evidence="4">DNA ligase 4-like</fullName>
    </submittedName>
</protein>
<dbReference type="GO" id="GO:0006310">
    <property type="term" value="P:DNA recombination"/>
    <property type="evidence" value="ECO:0007669"/>
    <property type="project" value="UniProtKB-KW"/>
</dbReference>
<evidence type="ECO:0000313" key="3">
    <source>
        <dbReference type="Proteomes" id="UP000079169"/>
    </source>
</evidence>
<dbReference type="SMART" id="SM00292">
    <property type="entry name" value="BRCT"/>
    <property type="match status" value="1"/>
</dbReference>
<dbReference type="Gene3D" id="3.40.50.10190">
    <property type="entry name" value="BRCT domain"/>
    <property type="match status" value="1"/>
</dbReference>
<dbReference type="Proteomes" id="UP000079169">
    <property type="component" value="Unplaced"/>
</dbReference>
<reference evidence="4" key="1">
    <citation type="submission" date="2025-08" db="UniProtKB">
        <authorList>
            <consortium name="RefSeq"/>
        </authorList>
    </citation>
    <scope>IDENTIFICATION</scope>
</reference>
<proteinExistence type="predicted"/>
<dbReference type="PaxDb" id="121845-A0A1S3DQ51"/>
<dbReference type="PANTHER" id="PTHR45997">
    <property type="entry name" value="DNA LIGASE 4"/>
    <property type="match status" value="1"/>
</dbReference>
<dbReference type="KEGG" id="dci:103522448"/>
<dbReference type="InterPro" id="IPR001357">
    <property type="entry name" value="BRCT_dom"/>
</dbReference>
<accession>A0A1S3DQ51</accession>
<organism evidence="3 4">
    <name type="scientific">Diaphorina citri</name>
    <name type="common">Asian citrus psyllid</name>
    <dbReference type="NCBI Taxonomy" id="121845"/>
    <lineage>
        <taxon>Eukaryota</taxon>
        <taxon>Metazoa</taxon>
        <taxon>Ecdysozoa</taxon>
        <taxon>Arthropoda</taxon>
        <taxon>Hexapoda</taxon>
        <taxon>Insecta</taxon>
        <taxon>Pterygota</taxon>
        <taxon>Neoptera</taxon>
        <taxon>Paraneoptera</taxon>
        <taxon>Hemiptera</taxon>
        <taxon>Sternorrhyncha</taxon>
        <taxon>Psylloidea</taxon>
        <taxon>Psyllidae</taxon>
        <taxon>Diaphorininae</taxon>
        <taxon>Diaphorina</taxon>
    </lineage>
</organism>